<dbReference type="InterPro" id="IPR001387">
    <property type="entry name" value="Cro/C1-type_HTH"/>
</dbReference>
<accession>A0A8S5MCZ2</accession>
<keyword evidence="3" id="KW-0804">Transcription</keyword>
<dbReference type="InterPro" id="IPR015927">
    <property type="entry name" value="Peptidase_S24_S26A/B/C"/>
</dbReference>
<dbReference type="InterPro" id="IPR039418">
    <property type="entry name" value="LexA-like"/>
</dbReference>
<sequence length="260" mass="29722">MKLGDKIKQFRLEKKLTMQQLADLSGKSKGYISMLEKGINPQTQKPIEPSLEAIQSIAKSLNVDLEDLISDTEDVIRLPKLNNPLVEKITNTVKKLNKDNQSKTYQYTKNLLHFQNRTVQEVSIKYKSKELTEILVTEKVAAGVGYSYGNNEVTSFYTDREDLMQYDMATRVFGDSMEPELSDGDIILLKQGYDNVNGDIYVIDYDGKSYVKKLYNDGNRFVLKSINKKYSDIIIYTSDIQDTYFNIVGKVVDSFTPVEK</sequence>
<organism evidence="5">
    <name type="scientific">Siphoviridae sp. cti6f5</name>
    <dbReference type="NCBI Taxonomy" id="2826430"/>
    <lineage>
        <taxon>Viruses</taxon>
        <taxon>Duplodnaviria</taxon>
        <taxon>Heunggongvirae</taxon>
        <taxon>Uroviricota</taxon>
        <taxon>Caudoviricetes</taxon>
    </lineage>
</organism>
<dbReference type="Pfam" id="PF01381">
    <property type="entry name" value="HTH_3"/>
    <property type="match status" value="1"/>
</dbReference>
<evidence type="ECO:0000256" key="1">
    <source>
        <dbReference type="ARBA" id="ARBA00023015"/>
    </source>
</evidence>
<dbReference type="Gene3D" id="1.10.260.40">
    <property type="entry name" value="lambda repressor-like DNA-binding domains"/>
    <property type="match status" value="1"/>
</dbReference>
<reference evidence="5" key="1">
    <citation type="journal article" date="2021" name="Proc. Natl. Acad. Sci. U.S.A.">
        <title>A Catalog of Tens of Thousands of Viruses from Human Metagenomes Reveals Hidden Associations with Chronic Diseases.</title>
        <authorList>
            <person name="Tisza M.J."/>
            <person name="Buck C.B."/>
        </authorList>
    </citation>
    <scope>NUCLEOTIDE SEQUENCE</scope>
    <source>
        <strain evidence="5">Cti6f5</strain>
    </source>
</reference>
<dbReference type="Pfam" id="PF00717">
    <property type="entry name" value="Peptidase_S24"/>
    <property type="match status" value="1"/>
</dbReference>
<evidence type="ECO:0000256" key="2">
    <source>
        <dbReference type="ARBA" id="ARBA00023125"/>
    </source>
</evidence>
<evidence type="ECO:0000259" key="4">
    <source>
        <dbReference type="PROSITE" id="PS50943"/>
    </source>
</evidence>
<dbReference type="SUPFAM" id="SSF47413">
    <property type="entry name" value="lambda repressor-like DNA-binding domains"/>
    <property type="match status" value="1"/>
</dbReference>
<dbReference type="InterPro" id="IPR010982">
    <property type="entry name" value="Lambda_DNA-bd_dom_sf"/>
</dbReference>
<dbReference type="PANTHER" id="PTHR40661">
    <property type="match status" value="1"/>
</dbReference>
<evidence type="ECO:0000313" key="5">
    <source>
        <dbReference type="EMBL" id="DAD80032.1"/>
    </source>
</evidence>
<dbReference type="GO" id="GO:0003677">
    <property type="term" value="F:DNA binding"/>
    <property type="evidence" value="ECO:0007669"/>
    <property type="project" value="UniProtKB-KW"/>
</dbReference>
<evidence type="ECO:0000256" key="3">
    <source>
        <dbReference type="ARBA" id="ARBA00023163"/>
    </source>
</evidence>
<keyword evidence="2" id="KW-0238">DNA-binding</keyword>
<name>A0A8S5MCZ2_9CAUD</name>
<feature type="domain" description="HTH cro/C1-type" evidence="4">
    <location>
        <begin position="7"/>
        <end position="68"/>
    </location>
</feature>
<proteinExistence type="predicted"/>
<dbReference type="CDD" id="cd06529">
    <property type="entry name" value="S24_LexA-like"/>
    <property type="match status" value="1"/>
</dbReference>
<dbReference type="SUPFAM" id="SSF51306">
    <property type="entry name" value="LexA/Signal peptidase"/>
    <property type="match status" value="1"/>
</dbReference>
<dbReference type="Gene3D" id="2.10.109.10">
    <property type="entry name" value="Umud Fragment, subunit A"/>
    <property type="match status" value="1"/>
</dbReference>
<dbReference type="EMBL" id="BK014878">
    <property type="protein sequence ID" value="DAD80032.1"/>
    <property type="molecule type" value="Genomic_DNA"/>
</dbReference>
<dbReference type="InterPro" id="IPR036286">
    <property type="entry name" value="LexA/Signal_pep-like_sf"/>
</dbReference>
<protein>
    <submittedName>
        <fullName evidence="5">Repressor protein CI</fullName>
    </submittedName>
</protein>
<dbReference type="SMART" id="SM00530">
    <property type="entry name" value="HTH_XRE"/>
    <property type="match status" value="1"/>
</dbReference>
<dbReference type="CDD" id="cd00093">
    <property type="entry name" value="HTH_XRE"/>
    <property type="match status" value="1"/>
</dbReference>
<dbReference type="PROSITE" id="PS50943">
    <property type="entry name" value="HTH_CROC1"/>
    <property type="match status" value="1"/>
</dbReference>
<keyword evidence="1" id="KW-0805">Transcription regulation</keyword>
<dbReference type="PANTHER" id="PTHR40661:SF3">
    <property type="entry name" value="FELS-1 PROPHAGE TRANSCRIPTIONAL REGULATOR"/>
    <property type="match status" value="1"/>
</dbReference>